<keyword evidence="6" id="KW-1185">Reference proteome</keyword>
<dbReference type="GO" id="GO:0030246">
    <property type="term" value="F:carbohydrate binding"/>
    <property type="evidence" value="ECO:0007669"/>
    <property type="project" value="InterPro"/>
</dbReference>
<evidence type="ECO:0000313" key="5">
    <source>
        <dbReference type="EMBL" id="MSR93077.1"/>
    </source>
</evidence>
<feature type="compositionally biased region" description="Acidic residues" evidence="1">
    <location>
        <begin position="435"/>
        <end position="445"/>
    </location>
</feature>
<gene>
    <name evidence="5" type="ORF">FYJ34_01970</name>
</gene>
<proteinExistence type="predicted"/>
<evidence type="ECO:0000256" key="2">
    <source>
        <dbReference type="SAM" id="Phobius"/>
    </source>
</evidence>
<evidence type="ECO:0000259" key="4">
    <source>
        <dbReference type="Pfam" id="PF00963"/>
    </source>
</evidence>
<dbReference type="InterPro" id="IPR008965">
    <property type="entry name" value="CBM2/CBM3_carb-bd_dom_sf"/>
</dbReference>
<dbReference type="AlphaFoldDB" id="A0A6N7UYV8"/>
<dbReference type="Proteomes" id="UP000434409">
    <property type="component" value="Unassembled WGS sequence"/>
</dbReference>
<dbReference type="Gene3D" id="2.60.40.680">
    <property type="match status" value="1"/>
</dbReference>
<dbReference type="RefSeq" id="WP_154475801.1">
    <property type="nucleotide sequence ID" value="NZ_VULY01000018.1"/>
</dbReference>
<name>A0A6N7UYV8_9FIRM</name>
<keyword evidence="2" id="KW-1133">Transmembrane helix</keyword>
<dbReference type="CDD" id="cd08547">
    <property type="entry name" value="Type_II_cohesin"/>
    <property type="match status" value="1"/>
</dbReference>
<feature type="transmembrane region" description="Helical" evidence="2">
    <location>
        <begin position="345"/>
        <end position="366"/>
    </location>
</feature>
<feature type="region of interest" description="Disordered" evidence="1">
    <location>
        <begin position="435"/>
        <end position="460"/>
    </location>
</feature>
<protein>
    <recommendedName>
        <fullName evidence="4">Cohesin domain-containing protein</fullName>
    </recommendedName>
</protein>
<dbReference type="GO" id="GO:0000272">
    <property type="term" value="P:polysaccharide catabolic process"/>
    <property type="evidence" value="ECO:0007669"/>
    <property type="project" value="InterPro"/>
</dbReference>
<sequence>MKKMKKTIVAWMMLCVLFCGSLLTVHAATAELWFSDPSAKVGDEVEVEANLGSSSNISSANIKLNYDASMLKFISGDQTTGGDGNLTITGSGSSSKLTFRLKFQALKEGSAKIEVSSSEAKDTSGAAMQITDGNSTVTIAAGDPSKIKEDKETSTSKASGDGPKVEVDGTSYNISNDFSDSIIPQGFTKGEMSYEGETCQVVTQEASGLSAFYLTPVDGGDSDFFLYDKEKGSFQPFEQVLLSQERYIVLLRNDGSVKLSKNYQETTLTLNGKDFAAWQNMDEPDYYVVYALNSDGNKGLYRYDTVDETYQRYTAPTADSSQETKTARTGLLGKVLDFVENHLKLVGIGVAALFALLLLLLLVVAVKLRHRNLELDDLYDEYGIDMEEEPKEALETPARETVGGKALGPAVRRPVKGEFKEDDFEDFAEMDEFTEDDFSEEEDPEDKFKTEAYPPYENYDEEDEMIDDLDDLLSNQPKKKRGHMEDDDTFKVDFVDLD</sequence>
<evidence type="ECO:0000256" key="3">
    <source>
        <dbReference type="SAM" id="SignalP"/>
    </source>
</evidence>
<evidence type="ECO:0000256" key="1">
    <source>
        <dbReference type="SAM" id="MobiDB-lite"/>
    </source>
</evidence>
<organism evidence="5 6">
    <name type="scientific">Suipraeoptans intestinalis</name>
    <dbReference type="NCBI Taxonomy" id="2606628"/>
    <lineage>
        <taxon>Bacteria</taxon>
        <taxon>Bacillati</taxon>
        <taxon>Bacillota</taxon>
        <taxon>Clostridia</taxon>
        <taxon>Lachnospirales</taxon>
        <taxon>Lachnospiraceae</taxon>
        <taxon>Suipraeoptans</taxon>
    </lineage>
</organism>
<evidence type="ECO:0000313" key="6">
    <source>
        <dbReference type="Proteomes" id="UP000434409"/>
    </source>
</evidence>
<accession>A0A6N7UYV8</accession>
<keyword evidence="2" id="KW-0472">Membrane</keyword>
<dbReference type="SUPFAM" id="SSF49384">
    <property type="entry name" value="Carbohydrate-binding domain"/>
    <property type="match status" value="1"/>
</dbReference>
<keyword evidence="2" id="KW-0812">Transmembrane</keyword>
<feature type="signal peptide" evidence="3">
    <location>
        <begin position="1"/>
        <end position="27"/>
    </location>
</feature>
<keyword evidence="3" id="KW-0732">Signal</keyword>
<dbReference type="InterPro" id="IPR002102">
    <property type="entry name" value="Cohesin_dom"/>
</dbReference>
<dbReference type="Pfam" id="PF00963">
    <property type="entry name" value="Cohesin"/>
    <property type="match status" value="1"/>
</dbReference>
<comment type="caution">
    <text evidence="5">The sequence shown here is derived from an EMBL/GenBank/DDBJ whole genome shotgun (WGS) entry which is preliminary data.</text>
</comment>
<feature type="domain" description="Cohesin" evidence="4">
    <location>
        <begin position="36"/>
        <end position="80"/>
    </location>
</feature>
<reference evidence="5 6" key="1">
    <citation type="submission" date="2019-08" db="EMBL/GenBank/DDBJ databases">
        <title>In-depth cultivation of the pig gut microbiome towards novel bacterial diversity and tailored functional studies.</title>
        <authorList>
            <person name="Wylensek D."/>
            <person name="Hitch T.C.A."/>
            <person name="Clavel T."/>
        </authorList>
    </citation>
    <scope>NUCLEOTIDE SEQUENCE [LARGE SCALE GENOMIC DNA]</scope>
    <source>
        <strain evidence="5 6">68-1-5</strain>
    </source>
</reference>
<dbReference type="EMBL" id="VULY01000018">
    <property type="protein sequence ID" value="MSR93077.1"/>
    <property type="molecule type" value="Genomic_DNA"/>
</dbReference>
<feature type="chain" id="PRO_5027062402" description="Cohesin domain-containing protein" evidence="3">
    <location>
        <begin position="28"/>
        <end position="498"/>
    </location>
</feature>
<feature type="region of interest" description="Disordered" evidence="1">
    <location>
        <begin position="116"/>
        <end position="166"/>
    </location>
</feature>
<feature type="compositionally biased region" description="Basic and acidic residues" evidence="1">
    <location>
        <begin position="145"/>
        <end position="154"/>
    </location>
</feature>